<protein>
    <submittedName>
        <fullName evidence="3">Uncharacterized protein</fullName>
    </submittedName>
</protein>
<feature type="region of interest" description="Disordered" evidence="1">
    <location>
        <begin position="32"/>
        <end position="55"/>
    </location>
</feature>
<feature type="compositionally biased region" description="Polar residues" evidence="1">
    <location>
        <begin position="32"/>
        <end position="47"/>
    </location>
</feature>
<feature type="chain" id="PRO_5042149684" evidence="2">
    <location>
        <begin position="23"/>
        <end position="143"/>
    </location>
</feature>
<dbReference type="Proteomes" id="UP001201812">
    <property type="component" value="Unassembled WGS sequence"/>
</dbReference>
<gene>
    <name evidence="3" type="ORF">DdX_06190</name>
</gene>
<keyword evidence="4" id="KW-1185">Reference proteome</keyword>
<feature type="compositionally biased region" description="Low complexity" evidence="1">
    <location>
        <begin position="128"/>
        <end position="143"/>
    </location>
</feature>
<evidence type="ECO:0000313" key="3">
    <source>
        <dbReference type="EMBL" id="KAI1719067.1"/>
    </source>
</evidence>
<feature type="signal peptide" evidence="2">
    <location>
        <begin position="1"/>
        <end position="22"/>
    </location>
</feature>
<evidence type="ECO:0000313" key="4">
    <source>
        <dbReference type="Proteomes" id="UP001201812"/>
    </source>
</evidence>
<feature type="compositionally biased region" description="Pro residues" evidence="1">
    <location>
        <begin position="117"/>
        <end position="127"/>
    </location>
</feature>
<evidence type="ECO:0000256" key="1">
    <source>
        <dbReference type="SAM" id="MobiDB-lite"/>
    </source>
</evidence>
<reference evidence="3" key="1">
    <citation type="submission" date="2022-01" db="EMBL/GenBank/DDBJ databases">
        <title>Genome Sequence Resource for Two Populations of Ditylenchus destructor, the Migratory Endoparasitic Phytonematode.</title>
        <authorList>
            <person name="Zhang H."/>
            <person name="Lin R."/>
            <person name="Xie B."/>
        </authorList>
    </citation>
    <scope>NUCLEOTIDE SEQUENCE</scope>
    <source>
        <strain evidence="3">BazhouSP</strain>
    </source>
</reference>
<organism evidence="3 4">
    <name type="scientific">Ditylenchus destructor</name>
    <dbReference type="NCBI Taxonomy" id="166010"/>
    <lineage>
        <taxon>Eukaryota</taxon>
        <taxon>Metazoa</taxon>
        <taxon>Ecdysozoa</taxon>
        <taxon>Nematoda</taxon>
        <taxon>Chromadorea</taxon>
        <taxon>Rhabditida</taxon>
        <taxon>Tylenchina</taxon>
        <taxon>Tylenchomorpha</taxon>
        <taxon>Sphaerularioidea</taxon>
        <taxon>Anguinidae</taxon>
        <taxon>Anguininae</taxon>
        <taxon>Ditylenchus</taxon>
    </lineage>
</organism>
<feature type="region of interest" description="Disordered" evidence="1">
    <location>
        <begin position="113"/>
        <end position="143"/>
    </location>
</feature>
<dbReference type="EMBL" id="JAKKPZ010000007">
    <property type="protein sequence ID" value="KAI1719067.1"/>
    <property type="molecule type" value="Genomic_DNA"/>
</dbReference>
<sequence>MKHFAAIAFALIGYLVVVGVKSAPQAQADNQVVNEGDNSGSETNPNQPVFPAPTEEEKCVLQVTISLLQDDLDGRTSCNTLEGNLQNAKNCPNGEASATLVNDVSEAYDIFCVQKPAPTPEPTPQPPNSEQGSNDNSNSNNSN</sequence>
<dbReference type="AlphaFoldDB" id="A0AAD4R9Q7"/>
<keyword evidence="2" id="KW-0732">Signal</keyword>
<comment type="caution">
    <text evidence="3">The sequence shown here is derived from an EMBL/GenBank/DDBJ whole genome shotgun (WGS) entry which is preliminary data.</text>
</comment>
<proteinExistence type="predicted"/>
<accession>A0AAD4R9Q7</accession>
<evidence type="ECO:0000256" key="2">
    <source>
        <dbReference type="SAM" id="SignalP"/>
    </source>
</evidence>
<name>A0AAD4R9Q7_9BILA</name>